<dbReference type="OMA" id="EAYQLEC"/>
<organism evidence="2 3">
    <name type="scientific">Plasmopara halstedii</name>
    <name type="common">Downy mildew of sunflower</name>
    <dbReference type="NCBI Taxonomy" id="4781"/>
    <lineage>
        <taxon>Eukaryota</taxon>
        <taxon>Sar</taxon>
        <taxon>Stramenopiles</taxon>
        <taxon>Oomycota</taxon>
        <taxon>Peronosporomycetes</taxon>
        <taxon>Peronosporales</taxon>
        <taxon>Peronosporaceae</taxon>
        <taxon>Plasmopara</taxon>
    </lineage>
</organism>
<feature type="region of interest" description="Disordered" evidence="1">
    <location>
        <begin position="94"/>
        <end position="125"/>
    </location>
</feature>
<dbReference type="OrthoDB" id="129506at2759"/>
<sequence>MKHLEPKNFKKSPEKTIAQAKRFDDRGAAGRTILLGNYDDQDLQSAVETLDLESSLVDTKTLQDMSHAIDDLRAWKKAHEQETRDALNKLQCSQQEEEKLQFDDNEQPQDDTDNDSLLQQQQRSRNVQAIDHRKEYEAYQLECNLFPAKSETTDIEQALQITDFEGLALSRLRKKVFELDVKQRQEALLYELQKADADLDMNIVDVQNFTSELNAILAQFDKITLC</sequence>
<evidence type="ECO:0000256" key="1">
    <source>
        <dbReference type="SAM" id="MobiDB-lite"/>
    </source>
</evidence>
<name>A0A0P1AKG4_PLAHL</name>
<protein>
    <submittedName>
        <fullName evidence="2">Uncharacterized protein</fullName>
    </submittedName>
</protein>
<proteinExistence type="predicted"/>
<accession>A0A0P1AKG4</accession>
<feature type="region of interest" description="Disordered" evidence="1">
    <location>
        <begin position="1"/>
        <end position="23"/>
    </location>
</feature>
<feature type="compositionally biased region" description="Polar residues" evidence="1">
    <location>
        <begin position="115"/>
        <end position="125"/>
    </location>
</feature>
<dbReference type="RefSeq" id="XP_024577878.1">
    <property type="nucleotide sequence ID" value="XM_024727286.1"/>
</dbReference>
<reference evidence="3" key="1">
    <citation type="submission" date="2014-09" db="EMBL/GenBank/DDBJ databases">
        <authorList>
            <person name="Sharma Rahul"/>
            <person name="Thines Marco"/>
        </authorList>
    </citation>
    <scope>NUCLEOTIDE SEQUENCE [LARGE SCALE GENOMIC DNA]</scope>
</reference>
<evidence type="ECO:0000313" key="2">
    <source>
        <dbReference type="EMBL" id="CEG41509.1"/>
    </source>
</evidence>
<keyword evidence="3" id="KW-1185">Reference proteome</keyword>
<dbReference type="AlphaFoldDB" id="A0A0P1AKG4"/>
<feature type="compositionally biased region" description="Basic and acidic residues" evidence="1">
    <location>
        <begin position="1"/>
        <end position="14"/>
    </location>
</feature>
<feature type="compositionally biased region" description="Acidic residues" evidence="1">
    <location>
        <begin position="103"/>
        <end position="114"/>
    </location>
</feature>
<dbReference type="GeneID" id="36406905"/>
<dbReference type="Proteomes" id="UP000054928">
    <property type="component" value="Unassembled WGS sequence"/>
</dbReference>
<dbReference type="EMBL" id="CCYD01000553">
    <property type="protein sequence ID" value="CEG41509.1"/>
    <property type="molecule type" value="Genomic_DNA"/>
</dbReference>
<evidence type="ECO:0000313" key="3">
    <source>
        <dbReference type="Proteomes" id="UP000054928"/>
    </source>
</evidence>